<reference evidence="2" key="1">
    <citation type="journal article" date="2023" name="Mol. Phylogenet. Evol.">
        <title>Genome-scale phylogeny and comparative genomics of the fungal order Sordariales.</title>
        <authorList>
            <person name="Hensen N."/>
            <person name="Bonometti L."/>
            <person name="Westerberg I."/>
            <person name="Brannstrom I.O."/>
            <person name="Guillou S."/>
            <person name="Cros-Aarteil S."/>
            <person name="Calhoun S."/>
            <person name="Haridas S."/>
            <person name="Kuo A."/>
            <person name="Mondo S."/>
            <person name="Pangilinan J."/>
            <person name="Riley R."/>
            <person name="LaButti K."/>
            <person name="Andreopoulos B."/>
            <person name="Lipzen A."/>
            <person name="Chen C."/>
            <person name="Yan M."/>
            <person name="Daum C."/>
            <person name="Ng V."/>
            <person name="Clum A."/>
            <person name="Steindorff A."/>
            <person name="Ohm R.A."/>
            <person name="Martin F."/>
            <person name="Silar P."/>
            <person name="Natvig D.O."/>
            <person name="Lalanne C."/>
            <person name="Gautier V."/>
            <person name="Ament-Velasquez S.L."/>
            <person name="Kruys A."/>
            <person name="Hutchinson M.I."/>
            <person name="Powell A.J."/>
            <person name="Barry K."/>
            <person name="Miller A.N."/>
            <person name="Grigoriev I.V."/>
            <person name="Debuchy R."/>
            <person name="Gladieux P."/>
            <person name="Hiltunen Thoren M."/>
            <person name="Johannesson H."/>
        </authorList>
    </citation>
    <scope>NUCLEOTIDE SEQUENCE</scope>
    <source>
        <strain evidence="2">CBS 955.72</strain>
    </source>
</reference>
<feature type="compositionally biased region" description="Low complexity" evidence="1">
    <location>
        <begin position="258"/>
        <end position="269"/>
    </location>
</feature>
<dbReference type="AlphaFoldDB" id="A0AAJ0MH43"/>
<accession>A0AAJ0MH43</accession>
<protein>
    <submittedName>
        <fullName evidence="2">F-box domain-containing protein</fullName>
    </submittedName>
</protein>
<comment type="caution">
    <text evidence="2">The sequence shown here is derived from an EMBL/GenBank/DDBJ whole genome shotgun (WGS) entry which is preliminary data.</text>
</comment>
<name>A0AAJ0MH43_9PEZI</name>
<evidence type="ECO:0000313" key="2">
    <source>
        <dbReference type="EMBL" id="KAK3358761.1"/>
    </source>
</evidence>
<dbReference type="Proteomes" id="UP001275084">
    <property type="component" value="Unassembled WGS sequence"/>
</dbReference>
<reference evidence="2" key="2">
    <citation type="submission" date="2023-06" db="EMBL/GenBank/DDBJ databases">
        <authorList>
            <consortium name="Lawrence Berkeley National Laboratory"/>
            <person name="Haridas S."/>
            <person name="Hensen N."/>
            <person name="Bonometti L."/>
            <person name="Westerberg I."/>
            <person name="Brannstrom I.O."/>
            <person name="Guillou S."/>
            <person name="Cros-Aarteil S."/>
            <person name="Calhoun S."/>
            <person name="Kuo A."/>
            <person name="Mondo S."/>
            <person name="Pangilinan J."/>
            <person name="Riley R."/>
            <person name="Labutti K."/>
            <person name="Andreopoulos B."/>
            <person name="Lipzen A."/>
            <person name="Chen C."/>
            <person name="Yanf M."/>
            <person name="Daum C."/>
            <person name="Ng V."/>
            <person name="Clum A."/>
            <person name="Steindorff A."/>
            <person name="Ohm R."/>
            <person name="Martin F."/>
            <person name="Silar P."/>
            <person name="Natvig D."/>
            <person name="Lalanne C."/>
            <person name="Gautier V."/>
            <person name="Ament-Velasquez S.L."/>
            <person name="Kruys A."/>
            <person name="Hutchinson M.I."/>
            <person name="Powell A.J."/>
            <person name="Barry K."/>
            <person name="Miller A.N."/>
            <person name="Grigoriev I.V."/>
            <person name="Debuchy R."/>
            <person name="Gladieux P."/>
            <person name="Thoren M.H."/>
            <person name="Johannesson H."/>
        </authorList>
    </citation>
    <scope>NUCLEOTIDE SEQUENCE</scope>
    <source>
        <strain evidence="2">CBS 955.72</strain>
    </source>
</reference>
<sequence>MSSQPLPITIGALPPELLDHIFLYLDNGPPSASRLHDQPTPNMLRSPEQTLKNVSLVDRKWRAIVLPILFRHAVWTFDRWDLLLVEPGQNVSPVDGIPFLRFLRDHGFDHYVDSLTMIVSNSMQGMTRKAEISRVLDAAAASSSSGSIGEGSTSAARDAKADLFVGASRFPHIADRAATYNEDNNWLWDVLFDLMNPRRITLMASPQMLASLLSRMLFVGDAWSFSRDLLHILSLSRDTKSGKEPPSESSTGTPAPQPQASSSSSSPYTTPLPQPPSSSLLPNRSRRQPQPTPSALFSVRPWKHLLLNEGSSTRVYRTYEFFLRRPPSILDALLGCGEPPNDKPLIPPHLASFSYIAIFPLSSHFNSLATFLPRVDKLFIQLVPRNNIMSNPEEMRNVQPSDLWMERNSCYSLIMRQLLTTEVRDDEDGDVDMDEDGQPVRRENNWRFLREFESGDAADRDAWEMAVQYVRMSGSNWHVEREGVFALGPRPDASTTSDVVVGGIDDNGEPEDHTLTSGAEIFQGQLERLAFNGTANLPYSPLTYAVDDTLASPWTDPALTIYPQPFAYDPSYVWSWAHGTPYYGEVDHHEAHTVYQPAWLSPQDDYEGQE</sequence>
<proteinExistence type="predicted"/>
<evidence type="ECO:0000256" key="1">
    <source>
        <dbReference type="SAM" id="MobiDB-lite"/>
    </source>
</evidence>
<gene>
    <name evidence="2" type="ORF">B0T25DRAFT_531072</name>
</gene>
<feature type="region of interest" description="Disordered" evidence="1">
    <location>
        <begin position="238"/>
        <end position="295"/>
    </location>
</feature>
<dbReference type="EMBL" id="JAUIQD010000002">
    <property type="protein sequence ID" value="KAK3358761.1"/>
    <property type="molecule type" value="Genomic_DNA"/>
</dbReference>
<organism evidence="2 3">
    <name type="scientific">Lasiosphaeria hispida</name>
    <dbReference type="NCBI Taxonomy" id="260671"/>
    <lineage>
        <taxon>Eukaryota</taxon>
        <taxon>Fungi</taxon>
        <taxon>Dikarya</taxon>
        <taxon>Ascomycota</taxon>
        <taxon>Pezizomycotina</taxon>
        <taxon>Sordariomycetes</taxon>
        <taxon>Sordariomycetidae</taxon>
        <taxon>Sordariales</taxon>
        <taxon>Lasiosphaeriaceae</taxon>
        <taxon>Lasiosphaeria</taxon>
    </lineage>
</organism>
<keyword evidence="3" id="KW-1185">Reference proteome</keyword>
<evidence type="ECO:0000313" key="3">
    <source>
        <dbReference type="Proteomes" id="UP001275084"/>
    </source>
</evidence>